<organism evidence="2 3">
    <name type="scientific">Shewanella eurypsychrophilus</name>
    <dbReference type="NCBI Taxonomy" id="2593656"/>
    <lineage>
        <taxon>Bacteria</taxon>
        <taxon>Pseudomonadati</taxon>
        <taxon>Pseudomonadota</taxon>
        <taxon>Gammaproteobacteria</taxon>
        <taxon>Alteromonadales</taxon>
        <taxon>Shewanellaceae</taxon>
        <taxon>Shewanella</taxon>
    </lineage>
</organism>
<evidence type="ECO:0000256" key="1">
    <source>
        <dbReference type="SAM" id="MobiDB-lite"/>
    </source>
</evidence>
<evidence type="ECO:0000313" key="3">
    <source>
        <dbReference type="Proteomes" id="UP000316416"/>
    </source>
</evidence>
<protein>
    <submittedName>
        <fullName evidence="2">Uncharacterized protein</fullName>
    </submittedName>
</protein>
<reference evidence="2" key="1">
    <citation type="submission" date="2021-07" db="EMBL/GenBank/DDBJ databases">
        <title>Shewanella sp. YLB-07 whole genome sequence.</title>
        <authorList>
            <person name="Yu L."/>
        </authorList>
    </citation>
    <scope>NUCLEOTIDE SEQUENCE</scope>
    <source>
        <strain evidence="2">YLB-08</strain>
    </source>
</reference>
<accession>A0ABX6V871</accession>
<keyword evidence="3" id="KW-1185">Reference proteome</keyword>
<name>A0ABX6V871_9GAMM</name>
<dbReference type="Proteomes" id="UP000316416">
    <property type="component" value="Chromosome"/>
</dbReference>
<proteinExistence type="predicted"/>
<sequence length="88" mass="10106">MCGTPKANLSAQLPKTPFRSFMASMTLAQRKRFAEVANRAQDRRESRESRALYRQRLSSNPKPATNLYKLNLWGRLKQFCAQTVNLMG</sequence>
<gene>
    <name evidence="2" type="ORF">FM038_016520</name>
</gene>
<dbReference type="RefSeq" id="WP_142874462.1">
    <property type="nucleotide sequence ID" value="NZ_CP045503.2"/>
</dbReference>
<feature type="compositionally biased region" description="Basic and acidic residues" evidence="1">
    <location>
        <begin position="40"/>
        <end position="51"/>
    </location>
</feature>
<feature type="region of interest" description="Disordered" evidence="1">
    <location>
        <begin position="36"/>
        <end position="58"/>
    </location>
</feature>
<evidence type="ECO:0000313" key="2">
    <source>
        <dbReference type="EMBL" id="QPG58842.1"/>
    </source>
</evidence>
<dbReference type="EMBL" id="CP045503">
    <property type="protein sequence ID" value="QPG58842.1"/>
    <property type="molecule type" value="Genomic_DNA"/>
</dbReference>